<protein>
    <submittedName>
        <fullName evidence="1">Uncharacterized protein</fullName>
    </submittedName>
</protein>
<dbReference type="RefSeq" id="WP_259450972.1">
    <property type="nucleotide sequence ID" value="NZ_CP119520.1"/>
</dbReference>
<keyword evidence="2" id="KW-1185">Reference proteome</keyword>
<gene>
    <name evidence="1" type="ORF">NX786_21605</name>
</gene>
<sequence length="56" mass="6335">MKRFAIMGAVARRYWLFRFPSLPVDRSAQFAQASHLHTCSLVAAARARNKSSPEND</sequence>
<proteinExistence type="predicted"/>
<evidence type="ECO:0000313" key="2">
    <source>
        <dbReference type="Proteomes" id="UP001165263"/>
    </source>
</evidence>
<comment type="caution">
    <text evidence="1">The sequence shown here is derived from an EMBL/GenBank/DDBJ whole genome shotgun (WGS) entry which is preliminary data.</text>
</comment>
<name>A0ABT2C3H3_9BURK</name>
<dbReference type="EMBL" id="JANUHC010000008">
    <property type="protein sequence ID" value="MCS0631930.1"/>
    <property type="molecule type" value="Genomic_DNA"/>
</dbReference>
<dbReference type="Proteomes" id="UP001165263">
    <property type="component" value="Unassembled WGS sequence"/>
</dbReference>
<reference evidence="1" key="1">
    <citation type="submission" date="2022-08" db="EMBL/GenBank/DDBJ databases">
        <title>Reclassification of Massilia species as members of the genera Telluria, Duganella, Pseudoduganella, Mokoshia gen. nov. and Zemynaea gen. nov. using orthogonal and non-orthogonal genome-based approaches.</title>
        <authorList>
            <person name="Bowman J.P."/>
        </authorList>
    </citation>
    <scope>NUCLEOTIDE SEQUENCE</scope>
    <source>
        <strain evidence="1">LMG 11547</strain>
    </source>
</reference>
<accession>A0ABT2C3H3</accession>
<evidence type="ECO:0000313" key="1">
    <source>
        <dbReference type="EMBL" id="MCS0631930.1"/>
    </source>
</evidence>
<organism evidence="1 2">
    <name type="scientific">Telluria mixta</name>
    <dbReference type="NCBI Taxonomy" id="34071"/>
    <lineage>
        <taxon>Bacteria</taxon>
        <taxon>Pseudomonadati</taxon>
        <taxon>Pseudomonadota</taxon>
        <taxon>Betaproteobacteria</taxon>
        <taxon>Burkholderiales</taxon>
        <taxon>Oxalobacteraceae</taxon>
        <taxon>Telluria group</taxon>
        <taxon>Telluria</taxon>
    </lineage>
</organism>